<dbReference type="STRING" id="1297617.IB211_01881"/>
<dbReference type="EC" id="1.4.1.13" evidence="3"/>
<organism evidence="3 4">
    <name type="scientific">Intestinimonas butyriciproducens</name>
    <dbReference type="NCBI Taxonomy" id="1297617"/>
    <lineage>
        <taxon>Bacteria</taxon>
        <taxon>Bacillati</taxon>
        <taxon>Bacillota</taxon>
        <taxon>Clostridia</taxon>
        <taxon>Eubacteriales</taxon>
        <taxon>Intestinimonas</taxon>
    </lineage>
</organism>
<dbReference type="Proteomes" id="UP000064844">
    <property type="component" value="Chromosome"/>
</dbReference>
<proteinExistence type="inferred from homology"/>
<evidence type="ECO:0000313" key="4">
    <source>
        <dbReference type="Proteomes" id="UP000064844"/>
    </source>
</evidence>
<evidence type="ECO:0000313" key="3">
    <source>
        <dbReference type="EMBL" id="ALP94272.1"/>
    </source>
</evidence>
<keyword evidence="3" id="KW-0560">Oxidoreductase</keyword>
<dbReference type="InterPro" id="IPR013785">
    <property type="entry name" value="Aldolase_TIM"/>
</dbReference>
<dbReference type="GO" id="GO:0006537">
    <property type="term" value="P:glutamate biosynthetic process"/>
    <property type="evidence" value="ECO:0007669"/>
    <property type="project" value="InterPro"/>
</dbReference>
<dbReference type="Pfam" id="PF01645">
    <property type="entry name" value="Glu_synthase"/>
    <property type="match status" value="1"/>
</dbReference>
<dbReference type="GO" id="GO:0004355">
    <property type="term" value="F:glutamate synthase (NADPH) activity"/>
    <property type="evidence" value="ECO:0007669"/>
    <property type="project" value="UniProtKB-EC"/>
</dbReference>
<feature type="domain" description="Glutamate synthase" evidence="2">
    <location>
        <begin position="3"/>
        <end position="48"/>
    </location>
</feature>
<evidence type="ECO:0000259" key="2">
    <source>
        <dbReference type="Pfam" id="PF01645"/>
    </source>
</evidence>
<dbReference type="EMBL" id="CP011307">
    <property type="protein sequence ID" value="ALP94272.1"/>
    <property type="molecule type" value="Genomic_DNA"/>
</dbReference>
<reference evidence="4" key="2">
    <citation type="submission" date="2015-04" db="EMBL/GenBank/DDBJ databases">
        <title>A butyrogenic pathway from the amino acid lysine in a human gut commensal.</title>
        <authorList>
            <person name="de Vos W.M."/>
            <person name="Bui N.T.P."/>
            <person name="Plugge C.M."/>
            <person name="Ritari J."/>
        </authorList>
    </citation>
    <scope>NUCLEOTIDE SEQUENCE [LARGE SCALE GENOMIC DNA]</scope>
    <source>
        <strain evidence="4">AF211</strain>
    </source>
</reference>
<dbReference type="InterPro" id="IPR002932">
    <property type="entry name" value="Glu_synthdom"/>
</dbReference>
<reference evidence="3 4" key="1">
    <citation type="journal article" date="2015" name="Nat. Commun.">
        <title>Production of butyrate from lysine and the Amadori product fructoselysine by a human gut commensal.</title>
        <authorList>
            <person name="Bui T.P."/>
            <person name="Ritari J."/>
            <person name="Boeren S."/>
            <person name="de Waard P."/>
            <person name="Plugge C.M."/>
            <person name="de Vos W.M."/>
        </authorList>
    </citation>
    <scope>NUCLEOTIDE SEQUENCE [LARGE SCALE GENOMIC DNA]</scope>
    <source>
        <strain evidence="3 4">AF211</strain>
    </source>
</reference>
<sequence>MRNWRTLISMKLVSEARVSTVATGVTTAEAQVIQISGHNGGTGTAPRNSPV</sequence>
<accession>A0A0S2W5I4</accession>
<gene>
    <name evidence="3" type="ORF">IB211_01881</name>
</gene>
<dbReference type="KEGG" id="ibu:IB211_01881"/>
<comment type="similarity">
    <text evidence="1">Belongs to the glutamate synthase family.</text>
</comment>
<evidence type="ECO:0000256" key="1">
    <source>
        <dbReference type="ARBA" id="ARBA00009716"/>
    </source>
</evidence>
<dbReference type="Gene3D" id="3.20.20.70">
    <property type="entry name" value="Aldolase class I"/>
    <property type="match status" value="1"/>
</dbReference>
<name>A0A0S2W5I4_9FIRM</name>
<protein>
    <submittedName>
        <fullName evidence="3">Glutamate synthase large chain</fullName>
        <ecNumber evidence="3">1.4.1.13</ecNumber>
    </submittedName>
</protein>
<dbReference type="SUPFAM" id="SSF51395">
    <property type="entry name" value="FMN-linked oxidoreductases"/>
    <property type="match status" value="1"/>
</dbReference>
<keyword evidence="4" id="KW-1185">Reference proteome</keyword>
<dbReference type="AlphaFoldDB" id="A0A0S2W5I4"/>